<evidence type="ECO:0000313" key="6">
    <source>
        <dbReference type="EMBL" id="KAK8841572.1"/>
    </source>
</evidence>
<reference evidence="6 7" key="1">
    <citation type="submission" date="2024-04" db="EMBL/GenBank/DDBJ databases">
        <title>Tritrichomonas musculus Genome.</title>
        <authorList>
            <person name="Alves-Ferreira E."/>
            <person name="Grigg M."/>
            <person name="Lorenzi H."/>
            <person name="Galac M."/>
        </authorList>
    </citation>
    <scope>NUCLEOTIDE SEQUENCE [LARGE SCALE GENOMIC DNA]</scope>
    <source>
        <strain evidence="6 7">EAF2021</strain>
    </source>
</reference>
<keyword evidence="7" id="KW-1185">Reference proteome</keyword>
<dbReference type="Proteomes" id="UP001470230">
    <property type="component" value="Unassembled WGS sequence"/>
</dbReference>
<evidence type="ECO:0000256" key="2">
    <source>
        <dbReference type="ARBA" id="ARBA00022676"/>
    </source>
</evidence>
<keyword evidence="5" id="KW-0325">Glycoprotein</keyword>
<evidence type="ECO:0000256" key="3">
    <source>
        <dbReference type="ARBA" id="ARBA00022679"/>
    </source>
</evidence>
<gene>
    <name evidence="6" type="ORF">M9Y10_027197</name>
</gene>
<sequence length="424" mass="50899">MMKFKEEYSDQIYPIDFRLILFGLDYFIRTKTEITVDSFKNFLENDRLQLFENYQKLVPSKAPTYYHELVPFHANGLLKKEINYRDYFTLDNVNIKHFTSFIYHGDKHEHETKPFLTKTLNGEPKISKTNFTIIYCLTISRPSVQLIRQIEALWHDEVAFIIFYDNKKNRTILYELFESQIQNDKFKNVYIMDSPRFYVDWGRITQAFTEIAMNQAAIKFYPDSLYVSFHSESDYPLVPPGVVVKYLQQSYPSNYIQSLYDWGSQWKHKRREDFSFTFNDESLKGIDKVVRYLFPNKIMPVAEWRNGWNWFTMTLKDSKIMMEMLYKRFDLVDALEYCAFSEEIIFETLAAEANISTTNEYLRYIDWRTRSAHPLVYTERHFNDLISHRCSLWARKFIIGESDKVLDMIDAHIKNYPQNKEFVC</sequence>
<keyword evidence="3" id="KW-0808">Transferase</keyword>
<dbReference type="EMBL" id="JAPFFF010000041">
    <property type="protein sequence ID" value="KAK8841572.1"/>
    <property type="molecule type" value="Genomic_DNA"/>
</dbReference>
<organism evidence="6 7">
    <name type="scientific">Tritrichomonas musculus</name>
    <dbReference type="NCBI Taxonomy" id="1915356"/>
    <lineage>
        <taxon>Eukaryota</taxon>
        <taxon>Metamonada</taxon>
        <taxon>Parabasalia</taxon>
        <taxon>Tritrichomonadida</taxon>
        <taxon>Tritrichomonadidae</taxon>
        <taxon>Tritrichomonas</taxon>
    </lineage>
</organism>
<evidence type="ECO:0008006" key="8">
    <source>
        <dbReference type="Google" id="ProtNLM"/>
    </source>
</evidence>
<dbReference type="InterPro" id="IPR003406">
    <property type="entry name" value="Glyco_trans_14"/>
</dbReference>
<comment type="caution">
    <text evidence="6">The sequence shown here is derived from an EMBL/GenBank/DDBJ whole genome shotgun (WGS) entry which is preliminary data.</text>
</comment>
<name>A0ABR2H765_9EUKA</name>
<dbReference type="Pfam" id="PF02485">
    <property type="entry name" value="Branch"/>
    <property type="match status" value="1"/>
</dbReference>
<accession>A0ABR2H765</accession>
<keyword evidence="4" id="KW-0472">Membrane</keyword>
<keyword evidence="2" id="KW-0328">Glycosyltransferase</keyword>
<evidence type="ECO:0000313" key="7">
    <source>
        <dbReference type="Proteomes" id="UP001470230"/>
    </source>
</evidence>
<evidence type="ECO:0000256" key="5">
    <source>
        <dbReference type="ARBA" id="ARBA00023180"/>
    </source>
</evidence>
<protein>
    <recommendedName>
        <fullName evidence="8">Core-2/I-Branching enzyme family protein</fullName>
    </recommendedName>
</protein>
<evidence type="ECO:0000256" key="1">
    <source>
        <dbReference type="ARBA" id="ARBA00004606"/>
    </source>
</evidence>
<evidence type="ECO:0000256" key="4">
    <source>
        <dbReference type="ARBA" id="ARBA00023136"/>
    </source>
</evidence>
<proteinExistence type="predicted"/>
<comment type="subcellular location">
    <subcellularLocation>
        <location evidence="1">Membrane</location>
        <topology evidence="1">Single-pass type II membrane protein</topology>
    </subcellularLocation>
</comment>